<name>A0ACB8FV57_9SAUR</name>
<organism evidence="1 2">
    <name type="scientific">Sphaerodactylus townsendi</name>
    <dbReference type="NCBI Taxonomy" id="933632"/>
    <lineage>
        <taxon>Eukaryota</taxon>
        <taxon>Metazoa</taxon>
        <taxon>Chordata</taxon>
        <taxon>Craniata</taxon>
        <taxon>Vertebrata</taxon>
        <taxon>Euteleostomi</taxon>
        <taxon>Lepidosauria</taxon>
        <taxon>Squamata</taxon>
        <taxon>Bifurcata</taxon>
        <taxon>Gekkota</taxon>
        <taxon>Sphaerodactylidae</taxon>
        <taxon>Sphaerodactylus</taxon>
    </lineage>
</organism>
<evidence type="ECO:0000313" key="2">
    <source>
        <dbReference type="Proteomes" id="UP000827872"/>
    </source>
</evidence>
<accession>A0ACB8FV57</accession>
<dbReference type="EMBL" id="CM037624">
    <property type="protein sequence ID" value="KAH8011145.1"/>
    <property type="molecule type" value="Genomic_DNA"/>
</dbReference>
<dbReference type="Proteomes" id="UP000827872">
    <property type="component" value="Linkage Group LG11"/>
</dbReference>
<protein>
    <submittedName>
        <fullName evidence="1">Uncharacterized protein</fullName>
    </submittedName>
</protein>
<gene>
    <name evidence="1" type="ORF">K3G42_019061</name>
</gene>
<reference evidence="1" key="1">
    <citation type="submission" date="2021-08" db="EMBL/GenBank/DDBJ databases">
        <title>The first chromosome-level gecko genome reveals the dynamic sex chromosomes of Neotropical dwarf geckos (Sphaerodactylidae: Sphaerodactylus).</title>
        <authorList>
            <person name="Pinto B.J."/>
            <person name="Keating S.E."/>
            <person name="Gamble T."/>
        </authorList>
    </citation>
    <scope>NUCLEOTIDE SEQUENCE</scope>
    <source>
        <strain evidence="1">TG3544</strain>
    </source>
</reference>
<sequence length="253" mass="26803">MEGGMAEGGPADGGRCRTDCVERPLSRSLRRLGGQVGAHPWPFLLLPVALPSAATGRRLSSNCPAASPTTSRRKVHAPLALGLPAKGRASTGAWSRERFPSRDSQRFSAQKADHRGSALRLLRGRRGGAQPEPSSPPPPSPSCWRWTRLCGGSTPAGAPSASLTFPLWLGQVFLGASLGGVTVDSWMGGSPKSRPVLAAKAMRLFYYLQEDDPAQREASVKWLKAFLVQIPDVLASLNRTSVQVSVTISEGGG</sequence>
<keyword evidence="2" id="KW-1185">Reference proteome</keyword>
<proteinExistence type="predicted"/>
<comment type="caution">
    <text evidence="1">The sequence shown here is derived from an EMBL/GenBank/DDBJ whole genome shotgun (WGS) entry which is preliminary data.</text>
</comment>
<evidence type="ECO:0000313" key="1">
    <source>
        <dbReference type="EMBL" id="KAH8011145.1"/>
    </source>
</evidence>